<evidence type="ECO:0000259" key="8">
    <source>
        <dbReference type="PROSITE" id="PS50287"/>
    </source>
</evidence>
<dbReference type="Pfam" id="PF00530">
    <property type="entry name" value="SRCR"/>
    <property type="match status" value="1"/>
</dbReference>
<feature type="domain" description="SRCR" evidence="8">
    <location>
        <begin position="1"/>
        <end position="99"/>
    </location>
</feature>
<dbReference type="GO" id="GO:0005886">
    <property type="term" value="C:plasma membrane"/>
    <property type="evidence" value="ECO:0007669"/>
    <property type="project" value="TreeGrafter"/>
</dbReference>
<comment type="caution">
    <text evidence="7">Lacks conserved residue(s) required for the propagation of feature annotation.</text>
</comment>
<gene>
    <name evidence="9" type="ORF">G0U57_003032</name>
</gene>
<evidence type="ECO:0000313" key="9">
    <source>
        <dbReference type="EMBL" id="KAG6922265.1"/>
    </source>
</evidence>
<dbReference type="PROSITE" id="PS50287">
    <property type="entry name" value="SRCR_2"/>
    <property type="match status" value="1"/>
</dbReference>
<dbReference type="EMBL" id="JAHGAV010001397">
    <property type="protein sequence ID" value="KAG6922265.1"/>
    <property type="molecule type" value="Genomic_DNA"/>
</dbReference>
<keyword evidence="5 7" id="KW-1015">Disulfide bond</keyword>
<reference evidence="9 10" key="1">
    <citation type="journal article" date="2020" name="G3 (Bethesda)">
        <title>Draft Genome of the Common Snapping Turtle, Chelydra serpentina, a Model for Phenotypic Plasticity in Reptiles.</title>
        <authorList>
            <person name="Das D."/>
            <person name="Singh S.K."/>
            <person name="Bierstedt J."/>
            <person name="Erickson A."/>
            <person name="Galli G.L.J."/>
            <person name="Crossley D.A. 2nd"/>
            <person name="Rhen T."/>
        </authorList>
    </citation>
    <scope>NUCLEOTIDE SEQUENCE [LARGE SCALE GENOMIC DNA]</scope>
    <source>
        <strain evidence="9">KW</strain>
    </source>
</reference>
<keyword evidence="2" id="KW-0964">Secreted</keyword>
<dbReference type="GO" id="GO:0031638">
    <property type="term" value="P:zymogen activation"/>
    <property type="evidence" value="ECO:0007669"/>
    <property type="project" value="TreeGrafter"/>
</dbReference>
<evidence type="ECO:0000256" key="3">
    <source>
        <dbReference type="ARBA" id="ARBA00022729"/>
    </source>
</evidence>
<dbReference type="FunFam" id="3.10.250.10:FF:000012">
    <property type="entry name" value="CD163 molecule like 1"/>
    <property type="match status" value="1"/>
</dbReference>
<accession>A0A8T1S0R7</accession>
<keyword evidence="3" id="KW-0732">Signal</keyword>
<dbReference type="InterPro" id="IPR036772">
    <property type="entry name" value="SRCR-like_dom_sf"/>
</dbReference>
<organism evidence="9 10">
    <name type="scientific">Chelydra serpentina</name>
    <name type="common">Snapping turtle</name>
    <name type="synonym">Testudo serpentina</name>
    <dbReference type="NCBI Taxonomy" id="8475"/>
    <lineage>
        <taxon>Eukaryota</taxon>
        <taxon>Metazoa</taxon>
        <taxon>Chordata</taxon>
        <taxon>Craniata</taxon>
        <taxon>Vertebrata</taxon>
        <taxon>Euteleostomi</taxon>
        <taxon>Archelosauria</taxon>
        <taxon>Testudinata</taxon>
        <taxon>Testudines</taxon>
        <taxon>Cryptodira</taxon>
        <taxon>Durocryptodira</taxon>
        <taxon>Americhelydia</taxon>
        <taxon>Chelydroidea</taxon>
        <taxon>Chelydridae</taxon>
        <taxon>Chelydra</taxon>
    </lineage>
</organism>
<evidence type="ECO:0000313" key="10">
    <source>
        <dbReference type="Proteomes" id="UP000765507"/>
    </source>
</evidence>
<evidence type="ECO:0000256" key="6">
    <source>
        <dbReference type="ARBA" id="ARBA00023180"/>
    </source>
</evidence>
<comment type="caution">
    <text evidence="9">The sequence shown here is derived from an EMBL/GenBank/DDBJ whole genome shotgun (WGS) entry which is preliminary data.</text>
</comment>
<dbReference type="InterPro" id="IPR001190">
    <property type="entry name" value="SRCR"/>
</dbReference>
<feature type="non-terminal residue" evidence="9">
    <location>
        <position position="1"/>
    </location>
</feature>
<dbReference type="GO" id="GO:0005615">
    <property type="term" value="C:extracellular space"/>
    <property type="evidence" value="ECO:0007669"/>
    <property type="project" value="TreeGrafter"/>
</dbReference>
<name>A0A8T1S0R7_CHESE</name>
<feature type="disulfide bond" evidence="7">
    <location>
        <begin position="67"/>
        <end position="77"/>
    </location>
</feature>
<evidence type="ECO:0000256" key="1">
    <source>
        <dbReference type="ARBA" id="ARBA00004613"/>
    </source>
</evidence>
<dbReference type="OrthoDB" id="536948at2759"/>
<dbReference type="PANTHER" id="PTHR48071">
    <property type="entry name" value="SRCR DOMAIN-CONTAINING PROTEIN"/>
    <property type="match status" value="1"/>
</dbReference>
<keyword evidence="6" id="KW-0325">Glycoprotein</keyword>
<dbReference type="Proteomes" id="UP000765507">
    <property type="component" value="Unassembled WGS sequence"/>
</dbReference>
<dbReference type="PANTHER" id="PTHR48071:SF15">
    <property type="entry name" value="SRCR DOMAIN-CONTAINING PROTEIN"/>
    <property type="match status" value="1"/>
</dbReference>
<evidence type="ECO:0000256" key="2">
    <source>
        <dbReference type="ARBA" id="ARBA00022525"/>
    </source>
</evidence>
<evidence type="ECO:0000256" key="5">
    <source>
        <dbReference type="ARBA" id="ARBA00023157"/>
    </source>
</evidence>
<keyword evidence="10" id="KW-1185">Reference proteome</keyword>
<proteinExistence type="predicted"/>
<protein>
    <submittedName>
        <fullName evidence="9">CD163 molecule-like 1</fullName>
    </submittedName>
</protein>
<dbReference type="Gene3D" id="3.10.250.10">
    <property type="entry name" value="SRCR-like domain"/>
    <property type="match status" value="1"/>
</dbReference>
<keyword evidence="4" id="KW-0677">Repeat</keyword>
<dbReference type="AlphaFoldDB" id="A0A8T1S0R7"/>
<evidence type="ECO:0000256" key="4">
    <source>
        <dbReference type="ARBA" id="ARBA00022737"/>
    </source>
</evidence>
<dbReference type="SUPFAM" id="SSF56487">
    <property type="entry name" value="SRCR-like"/>
    <property type="match status" value="1"/>
</dbReference>
<sequence>MRLVSDSDCAGRLEVFYNGTWGSVCSNQMSGVTPAIVCKQLNCGDGGYIAGGSEYGKGPTWLDHVACSEQHSSLWQCPSEPWNPTSCDNRAEETHISCTGK</sequence>
<dbReference type="SMART" id="SM00202">
    <property type="entry name" value="SR"/>
    <property type="match status" value="1"/>
</dbReference>
<comment type="subcellular location">
    <subcellularLocation>
        <location evidence="1">Secreted</location>
    </subcellularLocation>
</comment>
<evidence type="ECO:0000256" key="7">
    <source>
        <dbReference type="PROSITE-ProRule" id="PRU00196"/>
    </source>
</evidence>
<dbReference type="PRINTS" id="PR00258">
    <property type="entry name" value="SPERACTRCPTR"/>
</dbReference>
<dbReference type="GO" id="GO:0004252">
    <property type="term" value="F:serine-type endopeptidase activity"/>
    <property type="evidence" value="ECO:0007669"/>
    <property type="project" value="TreeGrafter"/>
</dbReference>